<evidence type="ECO:0000313" key="2">
    <source>
        <dbReference type="EMBL" id="GES90077.1"/>
    </source>
</evidence>
<gene>
    <name evidence="2" type="ORF">RCL2_001694500</name>
</gene>
<keyword evidence="1" id="KW-0472">Membrane</keyword>
<keyword evidence="1" id="KW-0812">Transmembrane</keyword>
<evidence type="ECO:0000313" key="3">
    <source>
        <dbReference type="Proteomes" id="UP000615446"/>
    </source>
</evidence>
<organism evidence="2 3">
    <name type="scientific">Rhizophagus clarus</name>
    <dbReference type="NCBI Taxonomy" id="94130"/>
    <lineage>
        <taxon>Eukaryota</taxon>
        <taxon>Fungi</taxon>
        <taxon>Fungi incertae sedis</taxon>
        <taxon>Mucoromycota</taxon>
        <taxon>Glomeromycotina</taxon>
        <taxon>Glomeromycetes</taxon>
        <taxon>Glomerales</taxon>
        <taxon>Glomeraceae</taxon>
        <taxon>Rhizophagus</taxon>
    </lineage>
</organism>
<comment type="caution">
    <text evidence="2">The sequence shown here is derived from an EMBL/GenBank/DDBJ whole genome shotgun (WGS) entry which is preliminary data.</text>
</comment>
<protein>
    <submittedName>
        <fullName evidence="2">Uncharacterized protein</fullName>
    </submittedName>
</protein>
<dbReference type="EMBL" id="BLAL01000193">
    <property type="protein sequence ID" value="GES90077.1"/>
    <property type="molecule type" value="Genomic_DNA"/>
</dbReference>
<accession>A0A8H3LP97</accession>
<name>A0A8H3LP97_9GLOM</name>
<evidence type="ECO:0000256" key="1">
    <source>
        <dbReference type="SAM" id="Phobius"/>
    </source>
</evidence>
<proteinExistence type="predicted"/>
<keyword evidence="1" id="KW-1133">Transmembrane helix</keyword>
<sequence length="67" mass="7925">MLKWNVVDYQLFSKTEWLDEIPKWQDKIPELPDISIPRFNVKCMIILSVLLSGYSNGQLYISTMMLM</sequence>
<dbReference type="Proteomes" id="UP000615446">
    <property type="component" value="Unassembled WGS sequence"/>
</dbReference>
<feature type="transmembrane region" description="Helical" evidence="1">
    <location>
        <begin position="39"/>
        <end position="61"/>
    </location>
</feature>
<reference evidence="2" key="1">
    <citation type="submission" date="2019-10" db="EMBL/GenBank/DDBJ databases">
        <title>Conservation and host-specific expression of non-tandemly repeated heterogenous ribosome RNA gene in arbuscular mycorrhizal fungi.</title>
        <authorList>
            <person name="Maeda T."/>
            <person name="Kobayashi Y."/>
            <person name="Nakagawa T."/>
            <person name="Ezawa T."/>
            <person name="Yamaguchi K."/>
            <person name="Bino T."/>
            <person name="Nishimoto Y."/>
            <person name="Shigenobu S."/>
            <person name="Kawaguchi M."/>
        </authorList>
    </citation>
    <scope>NUCLEOTIDE SEQUENCE</scope>
    <source>
        <strain evidence="2">HR1</strain>
    </source>
</reference>
<dbReference type="AlphaFoldDB" id="A0A8H3LP97"/>